<dbReference type="Pfam" id="PF21231">
    <property type="entry name" value="GH141_M"/>
    <property type="match status" value="1"/>
</dbReference>
<dbReference type="InterPro" id="IPR003610">
    <property type="entry name" value="CBM5/12"/>
</dbReference>
<proteinExistence type="predicted"/>
<protein>
    <submittedName>
        <fullName evidence="4">Carbohydrate-binding protein</fullName>
    </submittedName>
</protein>
<reference evidence="4 5" key="1">
    <citation type="submission" date="2024-02" db="EMBL/GenBank/DDBJ databases">
        <authorList>
            <person name="Saticioglu I.B."/>
        </authorList>
    </citation>
    <scope>NUCLEOTIDE SEQUENCE [LARGE SCALE GENOMIC DNA]</scope>
    <source>
        <strain evidence="4 5">Mu-86</strain>
    </source>
</reference>
<feature type="domain" description="Chitin-binding type-3" evidence="3">
    <location>
        <begin position="1392"/>
        <end position="1433"/>
    </location>
</feature>
<evidence type="ECO:0000256" key="1">
    <source>
        <dbReference type="ARBA" id="ARBA00022801"/>
    </source>
</evidence>
<keyword evidence="5" id="KW-1185">Reference proteome</keyword>
<dbReference type="PANTHER" id="PTHR36453:SF2">
    <property type="entry name" value="APPLE DOMAIN-CONTAINING PROTEIN"/>
    <property type="match status" value="1"/>
</dbReference>
<dbReference type="Pfam" id="PF02839">
    <property type="entry name" value="CBM_5_12"/>
    <property type="match status" value="2"/>
</dbReference>
<dbReference type="RefSeq" id="WP_337337197.1">
    <property type="nucleotide sequence ID" value="NZ_JBBDGL010000001.1"/>
</dbReference>
<keyword evidence="1" id="KW-0378">Hydrolase</keyword>
<dbReference type="PANTHER" id="PTHR36453">
    <property type="entry name" value="SECRETED PROTEIN-RELATED"/>
    <property type="match status" value="1"/>
</dbReference>
<organism evidence="4 5">
    <name type="scientific">Microbacterium marmarense</name>
    <dbReference type="NCBI Taxonomy" id="3122051"/>
    <lineage>
        <taxon>Bacteria</taxon>
        <taxon>Bacillati</taxon>
        <taxon>Actinomycetota</taxon>
        <taxon>Actinomycetes</taxon>
        <taxon>Micrococcales</taxon>
        <taxon>Microbacteriaceae</taxon>
        <taxon>Microbacterium</taxon>
    </lineage>
</organism>
<evidence type="ECO:0000313" key="5">
    <source>
        <dbReference type="Proteomes" id="UP001368654"/>
    </source>
</evidence>
<dbReference type="InterPro" id="IPR011050">
    <property type="entry name" value="Pectin_lyase_fold/virulence"/>
</dbReference>
<comment type="caution">
    <text evidence="4">The sequence shown here is derived from an EMBL/GenBank/DDBJ whole genome shotgun (WGS) entry which is preliminary data.</text>
</comment>
<dbReference type="InterPro" id="IPR006626">
    <property type="entry name" value="PbH1"/>
</dbReference>
<evidence type="ECO:0000256" key="2">
    <source>
        <dbReference type="SAM" id="SignalP"/>
    </source>
</evidence>
<evidence type="ECO:0000313" key="4">
    <source>
        <dbReference type="EMBL" id="MEJ1154769.1"/>
    </source>
</evidence>
<feature type="chain" id="PRO_5046198376" evidence="2">
    <location>
        <begin position="21"/>
        <end position="1436"/>
    </location>
</feature>
<dbReference type="Proteomes" id="UP001368654">
    <property type="component" value="Unassembled WGS sequence"/>
</dbReference>
<feature type="signal peptide" evidence="2">
    <location>
        <begin position="1"/>
        <end position="20"/>
    </location>
</feature>
<dbReference type="SUPFAM" id="SSF51126">
    <property type="entry name" value="Pectin lyase-like"/>
    <property type="match status" value="1"/>
</dbReference>
<dbReference type="CDD" id="cd12215">
    <property type="entry name" value="ChiC_BD"/>
    <property type="match status" value="2"/>
</dbReference>
<dbReference type="SMART" id="SM00495">
    <property type="entry name" value="ChtBD3"/>
    <property type="match status" value="2"/>
</dbReference>
<evidence type="ECO:0000259" key="3">
    <source>
        <dbReference type="SMART" id="SM00495"/>
    </source>
</evidence>
<keyword evidence="2" id="KW-0732">Signal</keyword>
<dbReference type="InterPro" id="IPR013783">
    <property type="entry name" value="Ig-like_fold"/>
</dbReference>
<dbReference type="EMBL" id="JBBDGL010000001">
    <property type="protein sequence ID" value="MEJ1154769.1"/>
    <property type="molecule type" value="Genomic_DNA"/>
</dbReference>
<name>A0ABU8LR83_9MICO</name>
<dbReference type="SUPFAM" id="SSF51055">
    <property type="entry name" value="Carbohydrate binding domain"/>
    <property type="match status" value="2"/>
</dbReference>
<gene>
    <name evidence="4" type="ORF">WDU96_04030</name>
</gene>
<dbReference type="InterPro" id="IPR048482">
    <property type="entry name" value="GH141_ins"/>
</dbReference>
<dbReference type="Gene3D" id="2.60.40.10">
    <property type="entry name" value="Immunoglobulins"/>
    <property type="match status" value="1"/>
</dbReference>
<dbReference type="Gene3D" id="2.10.10.20">
    <property type="entry name" value="Carbohydrate-binding module superfamily 5/12"/>
    <property type="match status" value="2"/>
</dbReference>
<feature type="domain" description="Chitin-binding type-3" evidence="3">
    <location>
        <begin position="1337"/>
        <end position="1381"/>
    </location>
</feature>
<sequence length="1436" mass="149590">MSCIATAALTLAAAAVPLSAASAVEADLLIYAAPNGGDSAAGTANDPASITRARDLVRASNDAMSADIQVILADGTYRLAETLELTEEDSGTNGFRVRWTAADGASPVLSGSDAVTGWTLDSDTGIYSAPVAEDAESRNLYVNGTSAVRAQTRFTRPAQSAFIAEGLQMTSNMGFLSTLTPAELAHVEIRGVNSFTDRYSRVDSLSADGATLVMVNPAWKNNTWGWDTLKTPFHESGFYAENALAFLDASDEWFLDTEADLLYYKPAASVDMATAAIELPRLETIFSISGSSADSQAHDISISGVTFSGSTWNTPTETGGYVDQQTGGYLSVGEDYPEDDYPGGFESTRPDWKQVPSAVQISAATDVSIDGSHFVGLGASGLGIGNDATAHDSGVGLATQRISVTASTFTEIGSNALTIGGIEQQAHHPGTLDDGTRDPAVSDATVDRMTVSEITVSQNRIWDAADTYTSAVGILMTYTADSVIEHNDVTDMPYGAINTGYGWGANDVGGSSDYAERGLYDYQPVFTTPTVAKNNLITANYTARYGLKHTDLGGFYNLSANPGSVWSENYIVEPRNRAFYPDEGSRDLTFNNNVAINGDWWGANFRAPNTANLSGSGNWISEGNTIVRGNRNTLVEATTFTPSDVVSCEITNIRYNAGVSAELRPSGDASRPGSACLDTSAEVVSGQTIVTASFEDLAADHTGLTLSATAPSGWSATSLDDVPATLPLGTAAVQRWSIATPAQLTDAIDTADIAVQVNSDSVAASEIATVSVGGTIRAPFLSTGNGAYLAGQKGDEFALWEAGADMWGVNQSDDDFAAIYAEDSFGDGTTMTAKVTSHDRVNDWTKSGLVIRNDVSQARSAGGYAILVVTPAKGVIFSVDRDNNGLLDRNTTVGGVTAPVSLQLVRNGDVVQAKYSKDDGATWTAIGSETLTTADAKQDAGLVHVSHDVSVYGRADFTNFSITPDVPAGVLQSLEVVASPSSVVAGDAVEFAVSGEDNYGNAMAVDGEDVVVSSNVGSDVITGTTATVTEAGTHTFTATVNGVSETVDVEVVAADLASLSVEASSASVDQGESVSLTVSGSDEHGNAVLVDGEDVTVSSDVATDAIDGLTVSFTDAGTHMLTATVAGISASVSVEVATVDTTPVDTERPVVVLVSPSTAGPFQELSVKVDATDNAGLHRVVANIYKDGLLVKSTQSVADGATEFSHSATVSLPDGSYSMKYNASDVAGNISSTGVVSFTIDATVPTVTVKSGDEFTIGDAASGYEKLSLKLFDAGLVDRVEINGTVKDLTNAKWSDVNGIVPGTFGAVLGENTVVVFDVAGNATTLTFTLVEPAPAAPVWDASVVYNTGDEVTYNGATYVAQWWTRNSEPGTSTTGSWMQQGDLVPAAGTGVREWTASWVYTGGEVVAHNGHVWKAKWWTRNATPGASVWQDLGSY</sequence>
<dbReference type="SMART" id="SM00710">
    <property type="entry name" value="PbH1"/>
    <property type="match status" value="6"/>
</dbReference>
<dbReference type="InterPro" id="IPR036573">
    <property type="entry name" value="CBM_sf_5/12"/>
</dbReference>
<accession>A0ABU8LR83</accession>